<dbReference type="Pfam" id="PF03704">
    <property type="entry name" value="BTAD"/>
    <property type="match status" value="1"/>
</dbReference>
<organism evidence="2 3">
    <name type="scientific">Nocardia cyriacigeorgica</name>
    <dbReference type="NCBI Taxonomy" id="135487"/>
    <lineage>
        <taxon>Bacteria</taxon>
        <taxon>Bacillati</taxon>
        <taxon>Actinomycetota</taxon>
        <taxon>Actinomycetes</taxon>
        <taxon>Mycobacteriales</taxon>
        <taxon>Nocardiaceae</taxon>
        <taxon>Nocardia</taxon>
    </lineage>
</organism>
<reference evidence="2 3" key="1">
    <citation type="submission" date="2020-01" db="EMBL/GenBank/DDBJ databases">
        <title>Genetics and antimicrobial susceptibilities of Nocardia species isolated from the soil; a comparison with species isolated from humans.</title>
        <authorList>
            <person name="Carrasco G."/>
            <person name="Monzon S."/>
            <person name="Sansegundo M."/>
            <person name="Garcia E."/>
            <person name="Garrido N."/>
            <person name="Medina M.J."/>
            <person name="Villalon P."/>
            <person name="Ramirez-Arocha A.C."/>
            <person name="Jimenez P."/>
            <person name="Cuesta I."/>
            <person name="Valdezate S."/>
        </authorList>
    </citation>
    <scope>NUCLEOTIDE SEQUENCE [LARGE SCALE GENOMIC DNA]</scope>
    <source>
        <strain evidence="2 3">CNM20110626</strain>
    </source>
</reference>
<evidence type="ECO:0000259" key="1">
    <source>
        <dbReference type="Pfam" id="PF03704"/>
    </source>
</evidence>
<gene>
    <name evidence="2" type="ORF">GV791_32680</name>
</gene>
<dbReference type="RefSeq" id="WP_306071330.1">
    <property type="nucleotide sequence ID" value="NZ_JAAGVB010000597.1"/>
</dbReference>
<accession>A0A6P1D0G3</accession>
<dbReference type="EMBL" id="JAAGVB010000597">
    <property type="protein sequence ID" value="NEW37274.1"/>
    <property type="molecule type" value="Genomic_DNA"/>
</dbReference>
<comment type="caution">
    <text evidence="2">The sequence shown here is derived from an EMBL/GenBank/DDBJ whole genome shotgun (WGS) entry which is preliminary data.</text>
</comment>
<protein>
    <submittedName>
        <fullName evidence="2">Transcriptional regulator</fullName>
    </submittedName>
</protein>
<dbReference type="Proteomes" id="UP000471166">
    <property type="component" value="Unassembled WGS sequence"/>
</dbReference>
<dbReference type="AlphaFoldDB" id="A0A6P1D0G3"/>
<evidence type="ECO:0000313" key="2">
    <source>
        <dbReference type="EMBL" id="NEW37274.1"/>
    </source>
</evidence>
<proteinExistence type="predicted"/>
<name>A0A6P1D0G3_9NOCA</name>
<dbReference type="InterPro" id="IPR005158">
    <property type="entry name" value="BTAD"/>
</dbReference>
<feature type="non-terminal residue" evidence="2">
    <location>
        <position position="1"/>
    </location>
</feature>
<evidence type="ECO:0000313" key="3">
    <source>
        <dbReference type="Proteomes" id="UP000471166"/>
    </source>
</evidence>
<dbReference type="Gene3D" id="1.25.40.10">
    <property type="entry name" value="Tetratricopeptide repeat domain"/>
    <property type="match status" value="1"/>
</dbReference>
<dbReference type="InterPro" id="IPR011990">
    <property type="entry name" value="TPR-like_helical_dom_sf"/>
</dbReference>
<feature type="domain" description="Bacterial transcriptional activator" evidence="1">
    <location>
        <begin position="2"/>
        <end position="81"/>
    </location>
</feature>
<dbReference type="SUPFAM" id="SSF48452">
    <property type="entry name" value="TPR-like"/>
    <property type="match status" value="1"/>
</dbReference>
<sequence>LADRIDMDLMCGRAAEIIGELRVLAEAAPTDEAAWIRFGTALYRCGRDDEALDACRAILNRRRAEGKDAAPALWALQERILRHEPLPEVAGV</sequence>
<feature type="non-terminal residue" evidence="2">
    <location>
        <position position="92"/>
    </location>
</feature>